<sequence>MMKKLTLAMLFLFMGISMVIAQMRQVTGTIISAEDNEPIIGASVIVKGTTIGTVSDHNGAFSLEVPNTTKTLMFSYVGMVGKEVPVQNIMHVVLNTASTELDEVMVVAYGTAKKSSFTGSAANIKTDKLENLQAASLTKALEGAAPGIQVTGSTGMPGDNAKIQIRGVGSVNASNDPLYVVDGAPFDGDISTINTEDIASITVLKDATSAALYGARGANGVIMITTKKGTSGKVQLNAKVNLGVVSRAIPEYNRVSTGEYYELMWEGWRNALVNNNGYTPEQAAATASGGDKNGIVGKLGGYNSYNVANDQLIGTDGKLNPNARLLYNDDWNKELARTALRQEYNVSVNGGTQNSTFFASASYTNEEGMVKWSDFERFTGRVGLTSQINSWLKVDAGLSGATSNQNGFLAEGTYTTNPFYYGRMMAPIYPIYQYDGNGQIVRDSNGDVMYDMGGGSSPYAWAGHTRQYAPNSNLMVTLPLDDRSTERNMISARVSAEIKFLKDFTLKISGNTDISNDYKTTYQNNMYGDAEGVSGRSTKNYIKKNSYTFNQILTWNKSFGDHSLALLGGHENYMYTYRYLEATRTGFTIPTTEIVAGSVAEGSTSYTNEYSLEGYLFQANYDYANKYYLSGSFRYDGTSRFYKDSRWGTFWSLGASWRLSEEDFIKDYKWIDNLKLKASYGQQGNDNILDEWGDPIYFGWQSLYSFDDKNNGNLNGAVHSQLLNKDLEWEKNSNLNVGVELALFDFFRGEVDVFNRVSSNLLFKAPRPQSTGIEYMWQNIGTMRNTGLELTLGFDIFKKSDFRWSLDLNATFFKNKITKMPKDSDGNPQEIINGTKKLSEGHSIYDFWLREYAGVDTQDGSALYYKDIEDENGNVTGRETTKDQNAASYYYMGDAIPDLYGGFTNSFSYKGFDLSIFFSYQIGGKMYDSNYAGLMHPGSFGTHWSTDIRDRWQNPGDVTNVPRLQNNYTAASAASSRWLTNASYLALKNVTFSYTLPKSIQKKLDMKNCKVFLTGDNLFLLSKRKGMDPQQSFNGTSDYTYVPNRVVSLGINVTF</sequence>
<dbReference type="AlphaFoldDB" id="A0A0F5JMS8"/>
<dbReference type="InterPro" id="IPR036942">
    <property type="entry name" value="Beta-barrel_TonB_sf"/>
</dbReference>
<dbReference type="SUPFAM" id="SSF49464">
    <property type="entry name" value="Carboxypeptidase regulatory domain-like"/>
    <property type="match status" value="1"/>
</dbReference>
<comment type="subcellular location">
    <subcellularLocation>
        <location evidence="1 7">Cell outer membrane</location>
        <topology evidence="1 7">Multi-pass membrane protein</topology>
    </subcellularLocation>
</comment>
<dbReference type="GO" id="GO:0009279">
    <property type="term" value="C:cell outer membrane"/>
    <property type="evidence" value="ECO:0007669"/>
    <property type="project" value="UniProtKB-SubCell"/>
</dbReference>
<keyword evidence="11" id="KW-1185">Reference proteome</keyword>
<keyword evidence="6 7" id="KW-0998">Cell outer membrane</keyword>
<dbReference type="Pfam" id="PF07715">
    <property type="entry name" value="Plug"/>
    <property type="match status" value="1"/>
</dbReference>
<dbReference type="InterPro" id="IPR008969">
    <property type="entry name" value="CarboxyPept-like_regulatory"/>
</dbReference>
<keyword evidence="3 7" id="KW-1134">Transmembrane beta strand</keyword>
<feature type="signal peptide" evidence="8">
    <location>
        <begin position="1"/>
        <end position="21"/>
    </location>
</feature>
<keyword evidence="2 7" id="KW-0813">Transport</keyword>
<evidence type="ECO:0000256" key="7">
    <source>
        <dbReference type="PROSITE-ProRule" id="PRU01360"/>
    </source>
</evidence>
<dbReference type="InterPro" id="IPR012910">
    <property type="entry name" value="Plug_dom"/>
</dbReference>
<dbReference type="SUPFAM" id="SSF56935">
    <property type="entry name" value="Porins"/>
    <property type="match status" value="1"/>
</dbReference>
<gene>
    <name evidence="10" type="ORF">HMPREF1536_01093</name>
</gene>
<name>A0A0F5JMS8_9BACT</name>
<organism evidence="10 11">
    <name type="scientific">Parabacteroides gordonii MS-1 = DSM 23371</name>
    <dbReference type="NCBI Taxonomy" id="1203610"/>
    <lineage>
        <taxon>Bacteria</taxon>
        <taxon>Pseudomonadati</taxon>
        <taxon>Bacteroidota</taxon>
        <taxon>Bacteroidia</taxon>
        <taxon>Bacteroidales</taxon>
        <taxon>Tannerellaceae</taxon>
        <taxon>Parabacteroides</taxon>
    </lineage>
</organism>
<evidence type="ECO:0000256" key="1">
    <source>
        <dbReference type="ARBA" id="ARBA00004571"/>
    </source>
</evidence>
<dbReference type="InterPro" id="IPR037066">
    <property type="entry name" value="Plug_dom_sf"/>
</dbReference>
<evidence type="ECO:0000313" key="11">
    <source>
        <dbReference type="Proteomes" id="UP000033035"/>
    </source>
</evidence>
<proteinExistence type="inferred from homology"/>
<dbReference type="InterPro" id="IPR023996">
    <property type="entry name" value="TonB-dep_OMP_SusC/RagA"/>
</dbReference>
<evidence type="ECO:0000256" key="5">
    <source>
        <dbReference type="ARBA" id="ARBA00023136"/>
    </source>
</evidence>
<keyword evidence="8" id="KW-0732">Signal</keyword>
<comment type="caution">
    <text evidence="10">The sequence shown here is derived from an EMBL/GenBank/DDBJ whole genome shotgun (WGS) entry which is preliminary data.</text>
</comment>
<dbReference type="RefSeq" id="WP_028730585.1">
    <property type="nucleotide sequence ID" value="NZ_KE386768.1"/>
</dbReference>
<dbReference type="PATRIC" id="fig|1203610.3.peg.1118"/>
<comment type="similarity">
    <text evidence="7">Belongs to the TonB-dependent receptor family.</text>
</comment>
<dbReference type="Pfam" id="PF13715">
    <property type="entry name" value="CarbopepD_reg_2"/>
    <property type="match status" value="1"/>
</dbReference>
<evidence type="ECO:0000256" key="4">
    <source>
        <dbReference type="ARBA" id="ARBA00022692"/>
    </source>
</evidence>
<evidence type="ECO:0000256" key="6">
    <source>
        <dbReference type="ARBA" id="ARBA00023237"/>
    </source>
</evidence>
<dbReference type="HOGENOM" id="CLU_004317_0_1_10"/>
<accession>A0A0F5JMS8</accession>
<dbReference type="EMBL" id="AQHW01000008">
    <property type="protein sequence ID" value="KKB58890.1"/>
    <property type="molecule type" value="Genomic_DNA"/>
</dbReference>
<reference evidence="10 11" key="1">
    <citation type="submission" date="2013-04" db="EMBL/GenBank/DDBJ databases">
        <title>The Genome Sequence of Parabacteroides gordonii DSM 23371.</title>
        <authorList>
            <consortium name="The Broad Institute Genomics Platform"/>
            <person name="Earl A."/>
            <person name="Ward D."/>
            <person name="Feldgarden M."/>
            <person name="Gevers D."/>
            <person name="Martens E."/>
            <person name="Sakamoto M."/>
            <person name="Benno Y."/>
            <person name="Suzuki N."/>
            <person name="Matsunaga N."/>
            <person name="Koshihara K."/>
            <person name="Seki M."/>
            <person name="Komiya H."/>
            <person name="Walker B."/>
            <person name="Young S."/>
            <person name="Zeng Q."/>
            <person name="Gargeya S."/>
            <person name="Fitzgerald M."/>
            <person name="Haas B."/>
            <person name="Abouelleil A."/>
            <person name="Allen A.W."/>
            <person name="Alvarado L."/>
            <person name="Arachchi H.M."/>
            <person name="Berlin A.M."/>
            <person name="Chapman S.B."/>
            <person name="Gainer-Dewar J."/>
            <person name="Goldberg J."/>
            <person name="Griggs A."/>
            <person name="Gujja S."/>
            <person name="Hansen M."/>
            <person name="Howarth C."/>
            <person name="Imamovic A."/>
            <person name="Ireland A."/>
            <person name="Larimer J."/>
            <person name="McCowan C."/>
            <person name="Murphy C."/>
            <person name="Pearson M."/>
            <person name="Poon T.W."/>
            <person name="Priest M."/>
            <person name="Roberts A."/>
            <person name="Saif S."/>
            <person name="Shea T."/>
            <person name="Sisk P."/>
            <person name="Sykes S."/>
            <person name="Wortman J."/>
            <person name="Nusbaum C."/>
            <person name="Birren B."/>
        </authorList>
    </citation>
    <scope>NUCLEOTIDE SEQUENCE [LARGE SCALE GENOMIC DNA]</scope>
    <source>
        <strain evidence="10 11">MS-1</strain>
    </source>
</reference>
<dbReference type="InterPro" id="IPR023997">
    <property type="entry name" value="TonB-dep_OMP_SusC/RagA_CS"/>
</dbReference>
<keyword evidence="5 7" id="KW-0472">Membrane</keyword>
<dbReference type="PROSITE" id="PS52016">
    <property type="entry name" value="TONB_DEPENDENT_REC_3"/>
    <property type="match status" value="1"/>
</dbReference>
<evidence type="ECO:0000256" key="2">
    <source>
        <dbReference type="ARBA" id="ARBA00022448"/>
    </source>
</evidence>
<dbReference type="InterPro" id="IPR039426">
    <property type="entry name" value="TonB-dep_rcpt-like"/>
</dbReference>
<dbReference type="STRING" id="1203610.HMPREF1536_01093"/>
<keyword evidence="4 7" id="KW-0812">Transmembrane</keyword>
<evidence type="ECO:0000256" key="3">
    <source>
        <dbReference type="ARBA" id="ARBA00022452"/>
    </source>
</evidence>
<dbReference type="Gene3D" id="2.60.40.1120">
    <property type="entry name" value="Carboxypeptidase-like, regulatory domain"/>
    <property type="match status" value="1"/>
</dbReference>
<dbReference type="NCBIfam" id="TIGR04056">
    <property type="entry name" value="OMP_RagA_SusC"/>
    <property type="match status" value="1"/>
</dbReference>
<dbReference type="Gene3D" id="2.170.130.10">
    <property type="entry name" value="TonB-dependent receptor, plug domain"/>
    <property type="match status" value="1"/>
</dbReference>
<feature type="chain" id="PRO_5002490644" evidence="8">
    <location>
        <begin position="22"/>
        <end position="1055"/>
    </location>
</feature>
<dbReference type="Gene3D" id="2.40.170.20">
    <property type="entry name" value="TonB-dependent receptor, beta-barrel domain"/>
    <property type="match status" value="1"/>
</dbReference>
<dbReference type="NCBIfam" id="TIGR04057">
    <property type="entry name" value="SusC_RagA_signa"/>
    <property type="match status" value="1"/>
</dbReference>
<evidence type="ECO:0000256" key="8">
    <source>
        <dbReference type="SAM" id="SignalP"/>
    </source>
</evidence>
<evidence type="ECO:0000259" key="9">
    <source>
        <dbReference type="Pfam" id="PF07715"/>
    </source>
</evidence>
<evidence type="ECO:0000313" key="10">
    <source>
        <dbReference type="EMBL" id="KKB58890.1"/>
    </source>
</evidence>
<dbReference type="Proteomes" id="UP000033035">
    <property type="component" value="Unassembled WGS sequence"/>
</dbReference>
<protein>
    <submittedName>
        <fullName evidence="10">SusC/RagA family TonB-linked outer membrane protein</fullName>
    </submittedName>
</protein>
<feature type="domain" description="TonB-dependent receptor plug" evidence="9">
    <location>
        <begin position="114"/>
        <end position="221"/>
    </location>
</feature>